<accession>A0A0F9L9L1</accession>
<feature type="non-terminal residue" evidence="2">
    <location>
        <position position="1481"/>
    </location>
</feature>
<feature type="transmembrane region" description="Helical" evidence="1">
    <location>
        <begin position="12"/>
        <end position="32"/>
    </location>
</feature>
<protein>
    <submittedName>
        <fullName evidence="2">Uncharacterized protein</fullName>
    </submittedName>
</protein>
<name>A0A0F9L9L1_9ZZZZ</name>
<dbReference type="EMBL" id="LAZR01006719">
    <property type="protein sequence ID" value="KKM90103.1"/>
    <property type="molecule type" value="Genomic_DNA"/>
</dbReference>
<sequence length="1481" mass="166564">MYNSNSRKNKRIFFLFLITITTSFFTFSQLNWNFNESSSNPNSPTGFELFNKLKISDYSSNFVSTGENMNITLHQSYLNTSFDIILNTSIVNGNNFTIPSPTDTTFNSSYTRFEMKDIIAPNKTLIVEDDLGVEVINPVSYHYISFEVIGTGYLENISLYLRETNAADTTRLNIYLYNSTNDAGNIRPDTSIATVVSSIEITSDTFYWHKFTAIHSLVNSSKTYMKTFFLNLEKSGPGSTEIAINGTFDTALGDNKDESIVLDSGENLHKAAGFDVDAALIVDLMPLNNTPRPEQVNLEINNKQVSRNNDIDNTGYWISSEINSSASGLLKYNLTADWWNVESNITQVLINYTRTDLRASSTFQISESGQNVEWNVTRNGGLSYFDSDFSNYRINFTIPKTWEESSIKVFNGSNQFTVNKRLRGNGYRDVEVPNAGNGIYWFLNATSDNLLNSIEAYINAIPISVFNYTNIVYFNATFSNNINDGLINLSIFNPVAIDNKLNYTFTNNSFSAGSEVYFGKWNISETITKYGIFRLQVGWNNNTDAGFYESTLKVVADTELTIIRPPQNVIFNASRIFNMTIIYNDTGQNKNITDADIQYKINDGAYSTINENVTYIGYSKYNITFDCNNTFNYGLNNITIKANGTYYSSQTETLNITIWGETSATFDKNPIKSVYDSGSALNISVYFEDIIKNTGISGADLYIFVNNRGNPYSTTIHDYGNGYYNITIDFTDAIFNGYGPFNLIVDVNSTNYYNQTSAPISIDIRGETSATFDKDPPKSVYDSGSALNISVYFEDTIKSTGISGADLYIFVNNRGNPYSTTIHDYGNGYYNITIDFTDAIFNGYGPFNLIVDVNKTYYYNQTSAPISINIRGETTSIFTKNPDRISFNSNEILTVNVQYYDSFKGGEWLSAEVTAWVNNYNYTANASIAWDATYYYIEFNFSHWEFRGYGGFTIKVELNKTYYYNATQSYNIYVGGPTSATFNKNPPKLIYDSGETLNISVYYEDTTLVSGIPGANLYIFVNNMSNPYSTTIYDYGDGNYNITIDFTDPIFNGYGSFDLIVVINKTNYQGHTSTPFIGIVIRGETTATFDKDPDQSIYYSGDTLNISVYYGDIIKSVGISGADLYIFVNSRSNPYSTTIYDYGDGNYNITIDFTDNIFNGYGSFNLFVDVNKTNYNNQTSAPISINMLGETTATIDKDPSKLDYDSGDTLNISVYYKDSIKNVGISGADIYIFVNNRSNLYSTTKYDYGDGNYNITIDFTDNIFNGYGLFDLVIDVNKTYYYNGTQSYNIRVLGLTSFNLIRPDNKTSYLDGETFNITVQFNDEAKSIPINGIINYSIDGSPYSTSYNIYSIGVGKYNITINVNNDNFTNYGYVDIIININKTNYYNKTIVIRLERQIRTSISPGNSNTLPDVYRGQTILFTFNYSDILGTPITIVNSSSISSDYGLSPTLENKGNGNYTMHLNTSIVNVGTYNYIFNISI</sequence>
<evidence type="ECO:0000256" key="1">
    <source>
        <dbReference type="SAM" id="Phobius"/>
    </source>
</evidence>
<organism evidence="2">
    <name type="scientific">marine sediment metagenome</name>
    <dbReference type="NCBI Taxonomy" id="412755"/>
    <lineage>
        <taxon>unclassified sequences</taxon>
        <taxon>metagenomes</taxon>
        <taxon>ecological metagenomes</taxon>
    </lineage>
</organism>
<keyword evidence="1" id="KW-0812">Transmembrane</keyword>
<keyword evidence="1" id="KW-1133">Transmembrane helix</keyword>
<keyword evidence="1" id="KW-0472">Membrane</keyword>
<proteinExistence type="predicted"/>
<gene>
    <name evidence="2" type="ORF">LCGC14_1242000</name>
</gene>
<evidence type="ECO:0000313" key="2">
    <source>
        <dbReference type="EMBL" id="KKM90103.1"/>
    </source>
</evidence>
<reference evidence="2" key="1">
    <citation type="journal article" date="2015" name="Nature">
        <title>Complex archaea that bridge the gap between prokaryotes and eukaryotes.</title>
        <authorList>
            <person name="Spang A."/>
            <person name="Saw J.H."/>
            <person name="Jorgensen S.L."/>
            <person name="Zaremba-Niedzwiedzka K."/>
            <person name="Martijn J."/>
            <person name="Lind A.E."/>
            <person name="van Eijk R."/>
            <person name="Schleper C."/>
            <person name="Guy L."/>
            <person name="Ettema T.J."/>
        </authorList>
    </citation>
    <scope>NUCLEOTIDE SEQUENCE</scope>
</reference>
<comment type="caution">
    <text evidence="2">The sequence shown here is derived from an EMBL/GenBank/DDBJ whole genome shotgun (WGS) entry which is preliminary data.</text>
</comment>